<dbReference type="InterPro" id="IPR001952">
    <property type="entry name" value="Alkaline_phosphatase"/>
</dbReference>
<dbReference type="EMBL" id="BAABFL010000134">
    <property type="protein sequence ID" value="GAA4649457.1"/>
    <property type="molecule type" value="Genomic_DNA"/>
</dbReference>
<reference evidence="4" key="1">
    <citation type="journal article" date="2019" name="Int. J. Syst. Evol. Microbiol.">
        <title>The Global Catalogue of Microorganisms (GCM) 10K type strain sequencing project: providing services to taxonomists for standard genome sequencing and annotation.</title>
        <authorList>
            <consortium name="The Broad Institute Genomics Platform"/>
            <consortium name="The Broad Institute Genome Sequencing Center for Infectious Disease"/>
            <person name="Wu L."/>
            <person name="Ma J."/>
        </authorList>
    </citation>
    <scope>NUCLEOTIDE SEQUENCE [LARGE SCALE GENOMIC DNA]</scope>
    <source>
        <strain evidence="4">JCM 17805</strain>
    </source>
</reference>
<dbReference type="CDD" id="cd16012">
    <property type="entry name" value="ALP"/>
    <property type="match status" value="1"/>
</dbReference>
<organism evidence="3 4">
    <name type="scientific">Kistimonas scapharcae</name>
    <dbReference type="NCBI Taxonomy" id="1036133"/>
    <lineage>
        <taxon>Bacteria</taxon>
        <taxon>Pseudomonadati</taxon>
        <taxon>Pseudomonadota</taxon>
        <taxon>Gammaproteobacteria</taxon>
        <taxon>Oceanospirillales</taxon>
        <taxon>Endozoicomonadaceae</taxon>
        <taxon>Kistimonas</taxon>
    </lineage>
</organism>
<evidence type="ECO:0000256" key="1">
    <source>
        <dbReference type="ARBA" id="ARBA00022553"/>
    </source>
</evidence>
<dbReference type="PANTHER" id="PTHR11596">
    <property type="entry name" value="ALKALINE PHOSPHATASE"/>
    <property type="match status" value="1"/>
</dbReference>
<comment type="similarity">
    <text evidence="2">Belongs to the alkaline phosphatase family.</text>
</comment>
<keyword evidence="4" id="KW-1185">Reference proteome</keyword>
<dbReference type="SMART" id="SM00098">
    <property type="entry name" value="alkPPc"/>
    <property type="match status" value="1"/>
</dbReference>
<evidence type="ECO:0000256" key="2">
    <source>
        <dbReference type="RuleBase" id="RU003946"/>
    </source>
</evidence>
<keyword evidence="1" id="KW-0597">Phosphoprotein</keyword>
<proteinExistence type="inferred from homology"/>
<comment type="caution">
    <text evidence="3">The sequence shown here is derived from an EMBL/GenBank/DDBJ whole genome shotgun (WGS) entry which is preliminary data.</text>
</comment>
<evidence type="ECO:0000313" key="4">
    <source>
        <dbReference type="Proteomes" id="UP001500604"/>
    </source>
</evidence>
<name>A0ABP8V3M3_9GAMM</name>
<accession>A0ABP8V3M3</accession>
<evidence type="ECO:0000313" key="3">
    <source>
        <dbReference type="EMBL" id="GAA4649457.1"/>
    </source>
</evidence>
<dbReference type="Pfam" id="PF00245">
    <property type="entry name" value="Alk_phosphatase"/>
    <property type="match status" value="1"/>
</dbReference>
<protein>
    <submittedName>
        <fullName evidence="3">Alkaline phosphatase</fullName>
    </submittedName>
</protein>
<dbReference type="Proteomes" id="UP001500604">
    <property type="component" value="Unassembled WGS sequence"/>
</dbReference>
<dbReference type="PANTHER" id="PTHR11596:SF5">
    <property type="entry name" value="ALKALINE PHOSPHATASE"/>
    <property type="match status" value="1"/>
</dbReference>
<dbReference type="Gene3D" id="3.40.720.10">
    <property type="entry name" value="Alkaline Phosphatase, subunit A"/>
    <property type="match status" value="1"/>
</dbReference>
<dbReference type="SUPFAM" id="SSF53649">
    <property type="entry name" value="Alkaline phosphatase-like"/>
    <property type="match status" value="1"/>
</dbReference>
<sequence>MAGCALDGQQNTETVAESGKVKNVIMMIGDGMGPQQVGLLRTYAHRAPNSIYEGRPTGIDRLIEAGVLGVSSTGPHDKIVVDSACSATQLATGEPALSEVIGVGTEGEYLETILERAQKMGKATGLVSDTRLTHATPAAFAAHQPHRNLENEIAVDMIRIGPDVMFSGGLRHFVPKSVNDKGATYEAIRELNDGAFTFSSKRKDEVNLLTEAQTAGYQLAFTREQMDKVQDGKVLGLFANSGMMDGIDYAATKDAGDRSEPTLKEMTMKALDILSQDEDGFFLMVEGGQIDWAGHENDVGAMLHDMVKFDEAIEAVYEWVAQRNDTLMIVTADHETGSFGFSYSMKDVPEPQKLPAPGFGDEHDYQPMFNFADLSLLDRIYAQTRSNKNIWGDFESLPADQQTAKKLAELMSKHHAFEVTEAMAATVLKTSPNRFQKAGHSYLASKTWPAVDTPFESFYVYGEETRWNLMGHALAEDQYVVWGTGTHTDTPVLVMTFGPEAATAPFSKFLTHPEVGQLAKDALK</sequence>
<dbReference type="InterPro" id="IPR017850">
    <property type="entry name" value="Alkaline_phosphatase_core_sf"/>
</dbReference>
<dbReference type="InterPro" id="IPR042085">
    <property type="entry name" value="Ap_crown"/>
</dbReference>
<dbReference type="Gene3D" id="1.10.1200.140">
    <property type="entry name" value="Alkaline phosphatase, crown domain"/>
    <property type="match status" value="1"/>
</dbReference>
<gene>
    <name evidence="3" type="ORF">GCM10023116_17310</name>
</gene>
<dbReference type="PRINTS" id="PR00113">
    <property type="entry name" value="ALKPHPHTASE"/>
</dbReference>